<evidence type="ECO:0000256" key="2">
    <source>
        <dbReference type="PROSITE-ProRule" id="PRU00169"/>
    </source>
</evidence>
<dbReference type="PANTHER" id="PTHR44591:SF3">
    <property type="entry name" value="RESPONSE REGULATORY DOMAIN-CONTAINING PROTEIN"/>
    <property type="match status" value="1"/>
</dbReference>
<reference evidence="4 5" key="1">
    <citation type="submission" date="2014-11" db="EMBL/GenBank/DDBJ databases">
        <title>Draft genome sequence of Kirrobacter mercurialis.</title>
        <authorList>
            <person name="Coil D.A."/>
            <person name="Eisen J.A."/>
        </authorList>
    </citation>
    <scope>NUCLEOTIDE SEQUENCE [LARGE SCALE GENOMIC DNA]</scope>
    <source>
        <strain evidence="4 5">Coronado</strain>
    </source>
</reference>
<keyword evidence="4" id="KW-0418">Kinase</keyword>
<gene>
    <name evidence="4" type="ORF">PK98_01745</name>
</gene>
<comment type="caution">
    <text evidence="4">The sequence shown here is derived from an EMBL/GenBank/DDBJ whole genome shotgun (WGS) entry which is preliminary data.</text>
</comment>
<evidence type="ECO:0000259" key="3">
    <source>
        <dbReference type="PROSITE" id="PS50110"/>
    </source>
</evidence>
<name>A0A0B2BZX7_9SPHN</name>
<keyword evidence="5" id="KW-1185">Reference proteome</keyword>
<dbReference type="Pfam" id="PF00072">
    <property type="entry name" value="Response_reg"/>
    <property type="match status" value="1"/>
</dbReference>
<evidence type="ECO:0000256" key="1">
    <source>
        <dbReference type="ARBA" id="ARBA00022553"/>
    </source>
</evidence>
<keyword evidence="1 2" id="KW-0597">Phosphoprotein</keyword>
<dbReference type="AlphaFoldDB" id="A0A0B2BZX7"/>
<dbReference type="RefSeq" id="WP_039093823.1">
    <property type="nucleotide sequence ID" value="NZ_JTDN01000001.1"/>
</dbReference>
<evidence type="ECO:0000313" key="4">
    <source>
        <dbReference type="EMBL" id="KHL25450.1"/>
    </source>
</evidence>
<dbReference type="STRING" id="1572751.PK98_01745"/>
<proteinExistence type="predicted"/>
<feature type="domain" description="Response regulatory" evidence="3">
    <location>
        <begin position="8"/>
        <end position="122"/>
    </location>
</feature>
<accession>A0A0B2BZX7</accession>
<dbReference type="InterPro" id="IPR050595">
    <property type="entry name" value="Bact_response_regulator"/>
</dbReference>
<keyword evidence="4" id="KW-0808">Transferase</keyword>
<dbReference type="GO" id="GO:0016301">
    <property type="term" value="F:kinase activity"/>
    <property type="evidence" value="ECO:0007669"/>
    <property type="project" value="UniProtKB-KW"/>
</dbReference>
<sequence length="135" mass="14560">MATSTTPYALAVDDSPLILLDVADILEEAGFRTYEASSGDAAILMLPEYAHTITLLFSDVEMPGDTSGFALARHVAENYPWIEIVIASGQISPEAGDMPEKATFLSKPFTADMVHAHLRDILPDGKKPVQLRSAV</sequence>
<feature type="modified residue" description="4-aspartylphosphate" evidence="2">
    <location>
        <position position="59"/>
    </location>
</feature>
<dbReference type="Gene3D" id="3.40.50.2300">
    <property type="match status" value="1"/>
</dbReference>
<protein>
    <submittedName>
        <fullName evidence="4">Histidine kinase</fullName>
    </submittedName>
</protein>
<dbReference type="SUPFAM" id="SSF52172">
    <property type="entry name" value="CheY-like"/>
    <property type="match status" value="1"/>
</dbReference>
<dbReference type="CDD" id="cd00156">
    <property type="entry name" value="REC"/>
    <property type="match status" value="1"/>
</dbReference>
<evidence type="ECO:0000313" key="5">
    <source>
        <dbReference type="Proteomes" id="UP000030988"/>
    </source>
</evidence>
<dbReference type="PROSITE" id="PS50110">
    <property type="entry name" value="RESPONSE_REGULATORY"/>
    <property type="match status" value="1"/>
</dbReference>
<organism evidence="4 5">
    <name type="scientific">Croceibacterium mercuriale</name>
    <dbReference type="NCBI Taxonomy" id="1572751"/>
    <lineage>
        <taxon>Bacteria</taxon>
        <taxon>Pseudomonadati</taxon>
        <taxon>Pseudomonadota</taxon>
        <taxon>Alphaproteobacteria</taxon>
        <taxon>Sphingomonadales</taxon>
        <taxon>Erythrobacteraceae</taxon>
        <taxon>Croceibacterium</taxon>
    </lineage>
</organism>
<dbReference type="InterPro" id="IPR001789">
    <property type="entry name" value="Sig_transdc_resp-reg_receiver"/>
</dbReference>
<dbReference type="EMBL" id="JTDN01000001">
    <property type="protein sequence ID" value="KHL25450.1"/>
    <property type="molecule type" value="Genomic_DNA"/>
</dbReference>
<dbReference type="OrthoDB" id="9784719at2"/>
<dbReference type="SMART" id="SM00448">
    <property type="entry name" value="REC"/>
    <property type="match status" value="1"/>
</dbReference>
<dbReference type="GO" id="GO:0000160">
    <property type="term" value="P:phosphorelay signal transduction system"/>
    <property type="evidence" value="ECO:0007669"/>
    <property type="project" value="InterPro"/>
</dbReference>
<dbReference type="InterPro" id="IPR011006">
    <property type="entry name" value="CheY-like_superfamily"/>
</dbReference>
<dbReference type="PANTHER" id="PTHR44591">
    <property type="entry name" value="STRESS RESPONSE REGULATOR PROTEIN 1"/>
    <property type="match status" value="1"/>
</dbReference>
<dbReference type="Proteomes" id="UP000030988">
    <property type="component" value="Unassembled WGS sequence"/>
</dbReference>